<keyword evidence="4 12" id="KW-1133">Transmembrane helix</keyword>
<evidence type="ECO:0000256" key="10">
    <source>
        <dbReference type="ARBA" id="ARBA00023224"/>
    </source>
</evidence>
<dbReference type="eggNOG" id="ENOG502QU4Y">
    <property type="taxonomic scope" value="Eukaryota"/>
</dbReference>
<feature type="transmembrane region" description="Helical" evidence="12">
    <location>
        <begin position="135"/>
        <end position="156"/>
    </location>
</feature>
<organism evidence="14 15">
    <name type="scientific">Latimeria chalumnae</name>
    <name type="common">Coelacanth</name>
    <dbReference type="NCBI Taxonomy" id="7897"/>
    <lineage>
        <taxon>Eukaryota</taxon>
        <taxon>Metazoa</taxon>
        <taxon>Chordata</taxon>
        <taxon>Craniata</taxon>
        <taxon>Vertebrata</taxon>
        <taxon>Euteleostomi</taxon>
        <taxon>Coelacanthiformes</taxon>
        <taxon>Coelacanthidae</taxon>
        <taxon>Latimeria</taxon>
    </lineage>
</organism>
<name>H2ZRR2_LATCH</name>
<feature type="domain" description="G-protein coupled receptors family 1 profile" evidence="13">
    <location>
        <begin position="71"/>
        <end position="316"/>
    </location>
</feature>
<dbReference type="Proteomes" id="UP000008672">
    <property type="component" value="Unassembled WGS sequence"/>
</dbReference>
<dbReference type="HOGENOM" id="CLU_009579_8_2_1"/>
<dbReference type="InterPro" id="IPR003912">
    <property type="entry name" value="Protea_act_rcpt"/>
</dbReference>
<protein>
    <recommendedName>
        <fullName evidence="13">G-protein coupled receptors family 1 profile domain-containing protein</fullName>
    </recommendedName>
</protein>
<feature type="transmembrane region" description="Helical" evidence="12">
    <location>
        <begin position="263"/>
        <end position="284"/>
    </location>
</feature>
<evidence type="ECO:0000313" key="15">
    <source>
        <dbReference type="Proteomes" id="UP000008672"/>
    </source>
</evidence>
<dbReference type="PRINTS" id="PR01428">
    <property type="entry name" value="PROTEASEAR"/>
</dbReference>
<dbReference type="OMA" id="RVIPVIY"/>
<dbReference type="PANTHER" id="PTHR24232:SF22">
    <property type="entry name" value="PROTEINASE-ACTIVATED RECEPTOR 4"/>
    <property type="match status" value="1"/>
</dbReference>
<comment type="subcellular location">
    <subcellularLocation>
        <location evidence="1">Cell membrane</location>
        <topology evidence="1">Multi-pass membrane protein</topology>
    </subcellularLocation>
</comment>
<feature type="transmembrane region" description="Helical" evidence="12">
    <location>
        <begin position="60"/>
        <end position="79"/>
    </location>
</feature>
<evidence type="ECO:0000256" key="8">
    <source>
        <dbReference type="ARBA" id="ARBA00023170"/>
    </source>
</evidence>
<keyword evidence="15" id="KW-1185">Reference proteome</keyword>
<dbReference type="GeneTree" id="ENSGT01050000244840"/>
<reference evidence="14" key="3">
    <citation type="submission" date="2025-09" db="UniProtKB">
        <authorList>
            <consortium name="Ensembl"/>
        </authorList>
    </citation>
    <scope>IDENTIFICATION</scope>
</reference>
<feature type="transmembrane region" description="Helical" evidence="12">
    <location>
        <begin position="219"/>
        <end position="242"/>
    </location>
</feature>
<reference evidence="14" key="2">
    <citation type="submission" date="2025-08" db="UniProtKB">
        <authorList>
            <consortium name="Ensembl"/>
        </authorList>
    </citation>
    <scope>IDENTIFICATION</scope>
</reference>
<evidence type="ECO:0000256" key="1">
    <source>
        <dbReference type="ARBA" id="ARBA00004651"/>
    </source>
</evidence>
<dbReference type="Ensembl" id="ENSLACT00000000084.1">
    <property type="protein sequence ID" value="ENSLACP00000000083.1"/>
    <property type="gene ID" value="ENSLACG00000000072.1"/>
</dbReference>
<dbReference type="PRINTS" id="PR00237">
    <property type="entry name" value="GPCRRHODOPSN"/>
</dbReference>
<dbReference type="Pfam" id="PF00001">
    <property type="entry name" value="7tm_1"/>
    <property type="match status" value="1"/>
</dbReference>
<evidence type="ECO:0000256" key="3">
    <source>
        <dbReference type="ARBA" id="ARBA00022692"/>
    </source>
</evidence>
<proteinExistence type="predicted"/>
<keyword evidence="2" id="KW-1003">Cell membrane</keyword>
<evidence type="ECO:0000256" key="4">
    <source>
        <dbReference type="ARBA" id="ARBA00022989"/>
    </source>
</evidence>
<dbReference type="GO" id="GO:0035025">
    <property type="term" value="P:positive regulation of Rho protein signal transduction"/>
    <property type="evidence" value="ECO:0007669"/>
    <property type="project" value="TreeGrafter"/>
</dbReference>
<evidence type="ECO:0000256" key="11">
    <source>
        <dbReference type="PIRSR" id="PIRSR603912-52"/>
    </source>
</evidence>
<dbReference type="GO" id="GO:0007596">
    <property type="term" value="P:blood coagulation"/>
    <property type="evidence" value="ECO:0007669"/>
    <property type="project" value="InterPro"/>
</dbReference>
<dbReference type="SUPFAM" id="SSF81321">
    <property type="entry name" value="Family A G protein-coupled receptor-like"/>
    <property type="match status" value="1"/>
</dbReference>
<keyword evidence="7 11" id="KW-1015">Disulfide bond</keyword>
<feature type="transmembrane region" description="Helical" evidence="12">
    <location>
        <begin position="91"/>
        <end position="115"/>
    </location>
</feature>
<dbReference type="InterPro" id="IPR017452">
    <property type="entry name" value="GPCR_Rhodpsn_7TM"/>
</dbReference>
<keyword evidence="3 12" id="KW-0812">Transmembrane</keyword>
<accession>H2ZRR2</accession>
<keyword evidence="10" id="KW-0807">Transducer</keyword>
<feature type="transmembrane region" description="Helical" evidence="12">
    <location>
        <begin position="296"/>
        <end position="317"/>
    </location>
</feature>
<feature type="transmembrane region" description="Helical" evidence="12">
    <location>
        <begin position="168"/>
        <end position="190"/>
    </location>
</feature>
<dbReference type="AlphaFoldDB" id="H2ZRR2"/>
<evidence type="ECO:0000259" key="13">
    <source>
        <dbReference type="PROSITE" id="PS50262"/>
    </source>
</evidence>
<dbReference type="PROSITE" id="PS50262">
    <property type="entry name" value="G_PROTEIN_RECEP_F1_2"/>
    <property type="match status" value="1"/>
</dbReference>
<dbReference type="GO" id="GO:0015057">
    <property type="term" value="F:thrombin-activated receptor activity"/>
    <property type="evidence" value="ECO:0007669"/>
    <property type="project" value="InterPro"/>
</dbReference>
<evidence type="ECO:0000256" key="5">
    <source>
        <dbReference type="ARBA" id="ARBA00023040"/>
    </source>
</evidence>
<feature type="disulfide bond" evidence="11">
    <location>
        <begin position="126"/>
        <end position="205"/>
    </location>
</feature>
<dbReference type="EMBL" id="AFYH01282470">
    <property type="status" value="NOT_ANNOTATED_CDS"/>
    <property type="molecule type" value="Genomic_DNA"/>
</dbReference>
<evidence type="ECO:0000256" key="2">
    <source>
        <dbReference type="ARBA" id="ARBA00022475"/>
    </source>
</evidence>
<evidence type="ECO:0000256" key="9">
    <source>
        <dbReference type="ARBA" id="ARBA00023180"/>
    </source>
</evidence>
<dbReference type="FunFam" id="1.20.1070.10:FF:000040">
    <property type="entry name" value="Coagulation factor 2 (thrombin) receptor"/>
    <property type="match status" value="1"/>
</dbReference>
<keyword evidence="9" id="KW-0325">Glycoprotein</keyword>
<dbReference type="STRING" id="7897.ENSLACP00000000083"/>
<reference evidence="15" key="1">
    <citation type="submission" date="2011-08" db="EMBL/GenBank/DDBJ databases">
        <title>The draft genome of Latimeria chalumnae.</title>
        <authorList>
            <person name="Di Palma F."/>
            <person name="Alfoldi J."/>
            <person name="Johnson J."/>
            <person name="Berlin A."/>
            <person name="Gnerre S."/>
            <person name="Jaffe D."/>
            <person name="MacCallum I."/>
            <person name="Young S."/>
            <person name="Walker B.J."/>
            <person name="Lander E."/>
            <person name="Lindblad-Toh K."/>
        </authorList>
    </citation>
    <scope>NUCLEOTIDE SEQUENCE [LARGE SCALE GENOMIC DNA]</scope>
    <source>
        <strain evidence="15">Wild caught</strain>
    </source>
</reference>
<dbReference type="PANTHER" id="PTHR24232">
    <property type="entry name" value="G-PROTEIN COUPLED RECEPTOR"/>
    <property type="match status" value="1"/>
</dbReference>
<dbReference type="GO" id="GO:0005886">
    <property type="term" value="C:plasma membrane"/>
    <property type="evidence" value="ECO:0007669"/>
    <property type="project" value="UniProtKB-SubCell"/>
</dbReference>
<keyword evidence="5" id="KW-0297">G-protein coupled receptor</keyword>
<dbReference type="InterPro" id="IPR000276">
    <property type="entry name" value="GPCR_Rhodpsn"/>
</dbReference>
<dbReference type="GO" id="GO:0007200">
    <property type="term" value="P:phospholipase C-activating G protein-coupled receptor signaling pathway"/>
    <property type="evidence" value="ECO:0007669"/>
    <property type="project" value="TreeGrafter"/>
</dbReference>
<evidence type="ECO:0000313" key="14">
    <source>
        <dbReference type="Ensembl" id="ENSLACP00000000083.1"/>
    </source>
</evidence>
<evidence type="ECO:0000256" key="12">
    <source>
        <dbReference type="SAM" id="Phobius"/>
    </source>
</evidence>
<keyword evidence="8" id="KW-0675">Receptor</keyword>
<dbReference type="Gene3D" id="1.20.1070.10">
    <property type="entry name" value="Rhodopsin 7-helix transmembrane proteins"/>
    <property type="match status" value="1"/>
</dbReference>
<keyword evidence="6 12" id="KW-0472">Membrane</keyword>
<evidence type="ECO:0000256" key="6">
    <source>
        <dbReference type="ARBA" id="ARBA00023136"/>
    </source>
</evidence>
<evidence type="ECO:0000256" key="7">
    <source>
        <dbReference type="ARBA" id="ARBA00023157"/>
    </source>
</evidence>
<dbReference type="InParanoid" id="H2ZRR2"/>
<sequence length="344" mass="38143">MVPLLSISSFCFSEHVTRQEITTISQGQSGGGSCEMGFTVPDFVAYLLTSPITTVLLPSIYTMTLLGSLPTNGLAFWILCTRAKKPTSSIFLINLAAADLLYTLTLPFKISYYLLGNDWLFGEYACRIVAAAYYGNMYCSVLLLTCISIDQYIGIVQPLKSRTLRRKCMAITACSVVWILVSFAVLPLVLNRQSYAIKGLNITTCRDVIPIEVKSSLKLYYEVSLAGFGIFLPFIVVVFCYISMLRSLLPHGAKYTQAIRRQTLLMLITFIVCFVPTQVITFIGDSKPISIRLSSIVYLICLAAGSLNVCINPVIFYHVSKEFQDDVSVMLRGSKESESETSEI</sequence>